<dbReference type="RefSeq" id="WP_009577020.1">
    <property type="nucleotide sequence ID" value="NZ_AEIG01000100.1"/>
</dbReference>
<dbReference type="InterPro" id="IPR001543">
    <property type="entry name" value="FliN-like_C"/>
</dbReference>
<dbReference type="InterPro" id="IPR051469">
    <property type="entry name" value="FliN/MopA/SpaO"/>
</dbReference>
<keyword evidence="4 7" id="KW-0145">Chemotaxis</keyword>
<evidence type="ECO:0000313" key="8">
    <source>
        <dbReference type="EMBL" id="EGG28509.1"/>
    </source>
</evidence>
<dbReference type="PANTHER" id="PTHR43484:SF1">
    <property type="entry name" value="FLAGELLAR MOTOR SWITCH PROTEIN FLIN"/>
    <property type="match status" value="1"/>
</dbReference>
<keyword evidence="8" id="KW-0969">Cilium</keyword>
<keyword evidence="5 7" id="KW-0283">Flagellar rotation</keyword>
<evidence type="ECO:0000256" key="5">
    <source>
        <dbReference type="ARBA" id="ARBA00022779"/>
    </source>
</evidence>
<dbReference type="EMBL" id="AEIG01000100">
    <property type="protein sequence ID" value="EGG28509.1"/>
    <property type="molecule type" value="Genomic_DNA"/>
</dbReference>
<dbReference type="Pfam" id="PF01052">
    <property type="entry name" value="FliMN_C"/>
    <property type="match status" value="1"/>
</dbReference>
<dbReference type="Proteomes" id="UP000005615">
    <property type="component" value="Unassembled WGS sequence"/>
</dbReference>
<dbReference type="NCBIfam" id="TIGR02480">
    <property type="entry name" value="fliN"/>
    <property type="match status" value="1"/>
</dbReference>
<dbReference type="PRINTS" id="PR00956">
    <property type="entry name" value="FLGMOTORFLIN"/>
</dbReference>
<dbReference type="GO" id="GO:0003774">
    <property type="term" value="F:cytoskeletal motor activity"/>
    <property type="evidence" value="ECO:0007669"/>
    <property type="project" value="UniProtKB-UniRule"/>
</dbReference>
<sequence>MADESEVLKDEPVDRESSFNTEVLQNIPVNISVEVGRTKIRIKDLLKLKQGSVLELERIAGEPLDLLVNNTVVAQGEVVLVNERYGVRLTNVIPSEDRIKNV</sequence>
<dbReference type="InterPro" id="IPR036429">
    <property type="entry name" value="SpoA-like_sf"/>
</dbReference>
<keyword evidence="3 7" id="KW-1003">Cell membrane</keyword>
<dbReference type="SUPFAM" id="SSF101801">
    <property type="entry name" value="Surface presentation of antigens (SPOA)"/>
    <property type="match status" value="1"/>
</dbReference>
<name>F3L595_9GAMM</name>
<dbReference type="AlphaFoldDB" id="F3L595"/>
<dbReference type="GO" id="GO:0071973">
    <property type="term" value="P:bacterial-type flagellum-dependent cell motility"/>
    <property type="evidence" value="ECO:0007669"/>
    <property type="project" value="UniProtKB-UniRule"/>
</dbReference>
<dbReference type="OrthoDB" id="9773459at2"/>
<keyword evidence="8" id="KW-0282">Flagellum</keyword>
<dbReference type="InterPro" id="IPR012826">
    <property type="entry name" value="FliN"/>
</dbReference>
<protein>
    <recommendedName>
        <fullName evidence="2 7">Flagellar motor switch protein FliN</fullName>
    </recommendedName>
</protein>
<dbReference type="GO" id="GO:0009425">
    <property type="term" value="C:bacterial-type flagellum basal body"/>
    <property type="evidence" value="ECO:0007669"/>
    <property type="project" value="UniProtKB-SubCell"/>
</dbReference>
<comment type="function">
    <text evidence="7">FliN is one of three proteins (FliG, FliN, FliM) that form the rotor-mounted switch complex (C ring), located at the base of the basal body. This complex interacts with the CheY and CheZ chemotaxis proteins, in addition to contacting components of the motor that determine the direction of flagellar rotation.</text>
</comment>
<dbReference type="STRING" id="2518989.IMCC3088_26"/>
<keyword evidence="6 7" id="KW-0472">Membrane</keyword>
<evidence type="ECO:0000313" key="9">
    <source>
        <dbReference type="Proteomes" id="UP000005615"/>
    </source>
</evidence>
<proteinExistence type="inferred from homology"/>
<reference evidence="8 9" key="1">
    <citation type="journal article" date="2011" name="J. Bacteriol.">
        <title>Genome sequence of strain IMCC3088, a proteorhodopsin-containing marine bacterium belonging to the OM60/NOR5 clade.</title>
        <authorList>
            <person name="Jang Y."/>
            <person name="Oh H.M."/>
            <person name="Kang I."/>
            <person name="Lee K."/>
            <person name="Yang S.J."/>
            <person name="Cho J.C."/>
        </authorList>
    </citation>
    <scope>NUCLEOTIDE SEQUENCE [LARGE SCALE GENOMIC DNA]</scope>
    <source>
        <strain evidence="8 9">IMCC3088</strain>
    </source>
</reference>
<evidence type="ECO:0000256" key="6">
    <source>
        <dbReference type="ARBA" id="ARBA00023136"/>
    </source>
</evidence>
<evidence type="ECO:0000256" key="1">
    <source>
        <dbReference type="ARBA" id="ARBA00009226"/>
    </source>
</evidence>
<dbReference type="PANTHER" id="PTHR43484">
    <property type="match status" value="1"/>
</dbReference>
<dbReference type="GO" id="GO:0005886">
    <property type="term" value="C:plasma membrane"/>
    <property type="evidence" value="ECO:0007669"/>
    <property type="project" value="UniProtKB-SubCell"/>
</dbReference>
<comment type="caution">
    <text evidence="8">The sequence shown here is derived from an EMBL/GenBank/DDBJ whole genome shotgun (WGS) entry which is preliminary data.</text>
</comment>
<keyword evidence="7" id="KW-0975">Bacterial flagellum</keyword>
<evidence type="ECO:0000256" key="7">
    <source>
        <dbReference type="RuleBase" id="RU362074"/>
    </source>
</evidence>
<organism evidence="8 9">
    <name type="scientific">Aequoribacter fuscus</name>
    <dbReference type="NCBI Taxonomy" id="2518989"/>
    <lineage>
        <taxon>Bacteria</taxon>
        <taxon>Pseudomonadati</taxon>
        <taxon>Pseudomonadota</taxon>
        <taxon>Gammaproteobacteria</taxon>
        <taxon>Cellvibrionales</taxon>
        <taxon>Halieaceae</taxon>
        <taxon>Aequoribacter</taxon>
    </lineage>
</organism>
<keyword evidence="8" id="KW-0966">Cell projection</keyword>
<evidence type="ECO:0000256" key="3">
    <source>
        <dbReference type="ARBA" id="ARBA00022475"/>
    </source>
</evidence>
<evidence type="ECO:0000256" key="4">
    <source>
        <dbReference type="ARBA" id="ARBA00022500"/>
    </source>
</evidence>
<accession>F3L595</accession>
<keyword evidence="9" id="KW-1185">Reference proteome</keyword>
<dbReference type="GO" id="GO:0006935">
    <property type="term" value="P:chemotaxis"/>
    <property type="evidence" value="ECO:0007669"/>
    <property type="project" value="UniProtKB-KW"/>
</dbReference>
<dbReference type="InterPro" id="IPR001172">
    <property type="entry name" value="FliN_T3SS_HrcQb"/>
</dbReference>
<gene>
    <name evidence="8" type="ORF">IMCC3088_26</name>
</gene>
<dbReference type="eggNOG" id="COG1886">
    <property type="taxonomic scope" value="Bacteria"/>
</dbReference>
<comment type="similarity">
    <text evidence="1 7">Belongs to the FliN/MopA/SpaO family.</text>
</comment>
<comment type="subcellular location">
    <subcellularLocation>
        <location evidence="7">Cell membrane</location>
        <topology evidence="7">Peripheral membrane protein</topology>
        <orientation evidence="7">Cytoplasmic side</orientation>
    </subcellularLocation>
    <subcellularLocation>
        <location evidence="7">Bacterial flagellum basal body</location>
    </subcellularLocation>
</comment>
<evidence type="ECO:0000256" key="2">
    <source>
        <dbReference type="ARBA" id="ARBA00021897"/>
    </source>
</evidence>
<dbReference type="Gene3D" id="2.30.330.10">
    <property type="entry name" value="SpoA-like"/>
    <property type="match status" value="1"/>
</dbReference>